<organism evidence="2 3">
    <name type="scientific">Pontibacter saemangeumensis</name>
    <dbReference type="NCBI Taxonomy" id="1084525"/>
    <lineage>
        <taxon>Bacteria</taxon>
        <taxon>Pseudomonadati</taxon>
        <taxon>Bacteroidota</taxon>
        <taxon>Cytophagia</taxon>
        <taxon>Cytophagales</taxon>
        <taxon>Hymenobacteraceae</taxon>
        <taxon>Pontibacter</taxon>
    </lineage>
</organism>
<protein>
    <recommendedName>
        <fullName evidence="4">Immunity protein 30</fullName>
    </recommendedName>
</protein>
<evidence type="ECO:0000313" key="3">
    <source>
        <dbReference type="Proteomes" id="UP001500552"/>
    </source>
</evidence>
<name>A0ABP8M5F7_9BACT</name>
<accession>A0ABP8M5F7</accession>
<evidence type="ECO:0000313" key="2">
    <source>
        <dbReference type="EMBL" id="GAA4442777.1"/>
    </source>
</evidence>
<reference evidence="3" key="1">
    <citation type="journal article" date="2019" name="Int. J. Syst. Evol. Microbiol.">
        <title>The Global Catalogue of Microorganisms (GCM) 10K type strain sequencing project: providing services to taxonomists for standard genome sequencing and annotation.</title>
        <authorList>
            <consortium name="The Broad Institute Genomics Platform"/>
            <consortium name="The Broad Institute Genome Sequencing Center for Infectious Disease"/>
            <person name="Wu L."/>
            <person name="Ma J."/>
        </authorList>
    </citation>
    <scope>NUCLEOTIDE SEQUENCE [LARGE SCALE GENOMIC DNA]</scope>
    <source>
        <strain evidence="3">JCM 17926</strain>
    </source>
</reference>
<comment type="caution">
    <text evidence="2">The sequence shown here is derived from an EMBL/GenBank/DDBJ whole genome shotgun (WGS) entry which is preliminary data.</text>
</comment>
<dbReference type="EMBL" id="BAABHC010000029">
    <property type="protein sequence ID" value="GAA4442777.1"/>
    <property type="molecule type" value="Genomic_DNA"/>
</dbReference>
<dbReference type="RefSeq" id="WP_345162219.1">
    <property type="nucleotide sequence ID" value="NZ_BAABHC010000029.1"/>
</dbReference>
<keyword evidence="3" id="KW-1185">Reference proteome</keyword>
<sequence length="150" mass="17880">MEFEKILSRLESSTLSDEDEVDVFIDEISSLLEDFELDKEQKEKLINRILRFIERQENEEFISWSLIHFIEWLDEENTTTYNNQVLESLERKPTSLTLILLNRIINAETANLIKKDRLVEELKRVTKNPGATNFVQQEALDFYERQLKNL</sequence>
<keyword evidence="1" id="KW-0175">Coiled coil</keyword>
<gene>
    <name evidence="2" type="ORF">GCM10023188_42860</name>
</gene>
<evidence type="ECO:0000256" key="1">
    <source>
        <dbReference type="SAM" id="Coils"/>
    </source>
</evidence>
<feature type="coiled-coil region" evidence="1">
    <location>
        <begin position="25"/>
        <end position="59"/>
    </location>
</feature>
<proteinExistence type="predicted"/>
<evidence type="ECO:0008006" key="4">
    <source>
        <dbReference type="Google" id="ProtNLM"/>
    </source>
</evidence>
<dbReference type="Proteomes" id="UP001500552">
    <property type="component" value="Unassembled WGS sequence"/>
</dbReference>